<dbReference type="PANTHER" id="PTHR43163">
    <property type="entry name" value="DIPEPTIDE TRANSPORT SYSTEM PERMEASE PROTEIN DPPB-RELATED"/>
    <property type="match status" value="1"/>
</dbReference>
<dbReference type="PANTHER" id="PTHR43163:SF6">
    <property type="entry name" value="DIPEPTIDE TRANSPORT SYSTEM PERMEASE PROTEIN DPPB-RELATED"/>
    <property type="match status" value="1"/>
</dbReference>
<protein>
    <submittedName>
        <fullName evidence="10">Peptide ABC transporter permease</fullName>
    </submittedName>
</protein>
<feature type="transmembrane region" description="Helical" evidence="7">
    <location>
        <begin position="246"/>
        <end position="267"/>
    </location>
</feature>
<dbReference type="Proteomes" id="UP000075682">
    <property type="component" value="Unassembled WGS sequence"/>
</dbReference>
<dbReference type="Pfam" id="PF00528">
    <property type="entry name" value="BPD_transp_1"/>
    <property type="match status" value="1"/>
</dbReference>
<accession>A0AAW3QZW2</accession>
<evidence type="ECO:0000313" key="10">
    <source>
        <dbReference type="EMBL" id="KXV41845.1"/>
    </source>
</evidence>
<evidence type="ECO:0000256" key="6">
    <source>
        <dbReference type="ARBA" id="ARBA00023136"/>
    </source>
</evidence>
<dbReference type="CDD" id="cd06261">
    <property type="entry name" value="TM_PBP2"/>
    <property type="match status" value="1"/>
</dbReference>
<evidence type="ECO:0000313" key="9">
    <source>
        <dbReference type="EMBL" id="GLQ68991.1"/>
    </source>
</evidence>
<reference evidence="9" key="4">
    <citation type="submission" date="2023-01" db="EMBL/GenBank/DDBJ databases">
        <title>Draft genome sequence of Gluconobacter albidus strain NBRC 3250.</title>
        <authorList>
            <person name="Sun Q."/>
            <person name="Mori K."/>
        </authorList>
    </citation>
    <scope>NUCLEOTIDE SEQUENCE</scope>
    <source>
        <strain evidence="9">NBRC 3250</strain>
    </source>
</reference>
<evidence type="ECO:0000256" key="2">
    <source>
        <dbReference type="ARBA" id="ARBA00022448"/>
    </source>
</evidence>
<reference evidence="10 11" key="2">
    <citation type="submission" date="2015-06" db="EMBL/GenBank/DDBJ databases">
        <title>Improved classification and identification of acetic acid bacteria using matrix-assisted laser desorption/ionization time-of-flight mass spectrometry; Gluconobacter nephelii and Gluconobacter uchimurae are later heterotypic synonyms of Gluconobacter japonicus and Gluconobacter oxydans, respectively.</title>
        <authorList>
            <person name="Li L."/>
            <person name="Cleenwerck I."/>
            <person name="De Vuyst L."/>
            <person name="Vandamme P."/>
        </authorList>
    </citation>
    <scope>NUCLEOTIDE SEQUENCE [LARGE SCALE GENOMIC DNA]</scope>
    <source>
        <strain evidence="10 11">LMG 1356</strain>
    </source>
</reference>
<dbReference type="GO" id="GO:0055085">
    <property type="term" value="P:transmembrane transport"/>
    <property type="evidence" value="ECO:0007669"/>
    <property type="project" value="InterPro"/>
</dbReference>
<comment type="similarity">
    <text evidence="7">Belongs to the binding-protein-dependent transport system permease family.</text>
</comment>
<feature type="transmembrane region" description="Helical" evidence="7">
    <location>
        <begin position="101"/>
        <end position="122"/>
    </location>
</feature>
<name>A0AAW3QZW2_9PROT</name>
<evidence type="ECO:0000256" key="7">
    <source>
        <dbReference type="RuleBase" id="RU363032"/>
    </source>
</evidence>
<gene>
    <name evidence="10" type="ORF">AD941_02445</name>
    <name evidence="9" type="ORF">GCM10007866_14420</name>
</gene>
<evidence type="ECO:0000256" key="1">
    <source>
        <dbReference type="ARBA" id="ARBA00004651"/>
    </source>
</evidence>
<feature type="transmembrane region" description="Helical" evidence="7">
    <location>
        <begin position="134"/>
        <end position="155"/>
    </location>
</feature>
<evidence type="ECO:0000313" key="12">
    <source>
        <dbReference type="Proteomes" id="UP001156672"/>
    </source>
</evidence>
<dbReference type="EMBL" id="LHZN01000098">
    <property type="protein sequence ID" value="KXV41845.1"/>
    <property type="molecule type" value="Genomic_DNA"/>
</dbReference>
<keyword evidence="4 7" id="KW-0812">Transmembrane</keyword>
<evidence type="ECO:0000256" key="5">
    <source>
        <dbReference type="ARBA" id="ARBA00022989"/>
    </source>
</evidence>
<evidence type="ECO:0000256" key="4">
    <source>
        <dbReference type="ARBA" id="ARBA00022692"/>
    </source>
</evidence>
<dbReference type="SUPFAM" id="SSF161098">
    <property type="entry name" value="MetI-like"/>
    <property type="match status" value="1"/>
</dbReference>
<organism evidence="10 11">
    <name type="scientific">Gluconobacter albidus</name>
    <dbReference type="NCBI Taxonomy" id="318683"/>
    <lineage>
        <taxon>Bacteria</taxon>
        <taxon>Pseudomonadati</taxon>
        <taxon>Pseudomonadota</taxon>
        <taxon>Alphaproteobacteria</taxon>
        <taxon>Acetobacterales</taxon>
        <taxon>Acetobacteraceae</taxon>
        <taxon>Gluconobacter</taxon>
    </lineage>
</organism>
<feature type="transmembrane region" description="Helical" evidence="7">
    <location>
        <begin position="307"/>
        <end position="327"/>
    </location>
</feature>
<dbReference type="InterPro" id="IPR035906">
    <property type="entry name" value="MetI-like_sf"/>
</dbReference>
<proteinExistence type="inferred from homology"/>
<keyword evidence="2 7" id="KW-0813">Transport</keyword>
<dbReference type="Gene3D" id="1.10.3720.10">
    <property type="entry name" value="MetI-like"/>
    <property type="match status" value="1"/>
</dbReference>
<feature type="transmembrane region" description="Helical" evidence="7">
    <location>
        <begin position="201"/>
        <end position="220"/>
    </location>
</feature>
<feature type="domain" description="ABC transmembrane type-1" evidence="8">
    <location>
        <begin position="95"/>
        <end position="320"/>
    </location>
</feature>
<dbReference type="AlphaFoldDB" id="A0AAW3QZW2"/>
<sequence>MSAYILRRIMAMVPVLGLVLLIVFGLTRMIPGDPAITLLGPGATNAQISALRHELRLDRPTTLQFFDYVGGLARGDLGTSIRTGRPVVDALAARLPATIELAMVAFVLAVTIGVPAGVMAARRPGGVMDGALQFFSLCGVSIPAFLLAFGLQYVFSAWLGWLPVAGRSSAFMIDDGRSGFLLIDSLLGCNFVAFTDLLGHIILPATVLASFLTAMLGRFLRNVMIETLSEDYIRTARAKGMNERQILLNHALPNAVGPAIMILGVQFGDMLGGAILTETVFSWPGIGRYVFEAIRDRDYPVIQSTTLVFAIIFMTVSLGADVLSAWIDPRLRRERAR</sequence>
<reference evidence="12" key="3">
    <citation type="journal article" date="2019" name="Int. J. Syst. Evol. Microbiol.">
        <title>The Global Catalogue of Microorganisms (GCM) 10K type strain sequencing project: providing services to taxonomists for standard genome sequencing and annotation.</title>
        <authorList>
            <consortium name="The Broad Institute Genomics Platform"/>
            <consortium name="The Broad Institute Genome Sequencing Center for Infectious Disease"/>
            <person name="Wu L."/>
            <person name="Ma J."/>
        </authorList>
    </citation>
    <scope>NUCLEOTIDE SEQUENCE [LARGE SCALE GENOMIC DNA]</scope>
    <source>
        <strain evidence="12">NBRC 3250</strain>
    </source>
</reference>
<keyword evidence="12" id="KW-1185">Reference proteome</keyword>
<dbReference type="InterPro" id="IPR000515">
    <property type="entry name" value="MetI-like"/>
</dbReference>
<dbReference type="GO" id="GO:0005886">
    <property type="term" value="C:plasma membrane"/>
    <property type="evidence" value="ECO:0007669"/>
    <property type="project" value="UniProtKB-SubCell"/>
</dbReference>
<evidence type="ECO:0000256" key="3">
    <source>
        <dbReference type="ARBA" id="ARBA00022475"/>
    </source>
</evidence>
<keyword evidence="5 7" id="KW-1133">Transmembrane helix</keyword>
<dbReference type="PROSITE" id="PS50928">
    <property type="entry name" value="ABC_TM1"/>
    <property type="match status" value="1"/>
</dbReference>
<evidence type="ECO:0000313" key="11">
    <source>
        <dbReference type="Proteomes" id="UP000075682"/>
    </source>
</evidence>
<dbReference type="Proteomes" id="UP001156672">
    <property type="component" value="Unassembled WGS sequence"/>
</dbReference>
<reference evidence="9" key="1">
    <citation type="journal article" date="2014" name="Int. J. Syst. Evol. Microbiol.">
        <title>Complete genome of a new Firmicutes species belonging to the dominant human colonic microbiota ('Ruminococcus bicirculans') reveals two chromosomes and a selective capacity to utilize plant glucans.</title>
        <authorList>
            <consortium name="NISC Comparative Sequencing Program"/>
            <person name="Wegmann U."/>
            <person name="Louis P."/>
            <person name="Goesmann A."/>
            <person name="Henrissat B."/>
            <person name="Duncan S.H."/>
            <person name="Flint H.J."/>
        </authorList>
    </citation>
    <scope>NUCLEOTIDE SEQUENCE</scope>
    <source>
        <strain evidence="9">NBRC 3250</strain>
    </source>
</reference>
<dbReference type="RefSeq" id="WP_062027717.1">
    <property type="nucleotide sequence ID" value="NZ_BEWL01000019.1"/>
</dbReference>
<dbReference type="Pfam" id="PF19300">
    <property type="entry name" value="BPD_transp_1_N"/>
    <property type="match status" value="1"/>
</dbReference>
<keyword evidence="3" id="KW-1003">Cell membrane</keyword>
<dbReference type="InterPro" id="IPR045621">
    <property type="entry name" value="BPD_transp_1_N"/>
</dbReference>
<comment type="subcellular location">
    <subcellularLocation>
        <location evidence="1 7">Cell membrane</location>
        <topology evidence="1 7">Multi-pass membrane protein</topology>
    </subcellularLocation>
</comment>
<keyword evidence="6 7" id="KW-0472">Membrane</keyword>
<comment type="caution">
    <text evidence="10">The sequence shown here is derived from an EMBL/GenBank/DDBJ whole genome shotgun (WGS) entry which is preliminary data.</text>
</comment>
<dbReference type="EMBL" id="BSNW01000014">
    <property type="protein sequence ID" value="GLQ68991.1"/>
    <property type="molecule type" value="Genomic_DNA"/>
</dbReference>
<evidence type="ECO:0000259" key="8">
    <source>
        <dbReference type="PROSITE" id="PS50928"/>
    </source>
</evidence>